<dbReference type="InterPro" id="IPR039418">
    <property type="entry name" value="LexA-like"/>
</dbReference>
<dbReference type="SUPFAM" id="SSF51306">
    <property type="entry name" value="LexA/Signal peptidase"/>
    <property type="match status" value="1"/>
</dbReference>
<keyword evidence="3" id="KW-0804">Transcription</keyword>
<dbReference type="Gene3D" id="1.10.260.40">
    <property type="entry name" value="lambda repressor-like DNA-binding domains"/>
    <property type="match status" value="1"/>
</dbReference>
<dbReference type="KEGG" id="tvi:Thivi_4387"/>
<dbReference type="HOGENOM" id="CLU_066192_1_2_6"/>
<dbReference type="InterPro" id="IPR015927">
    <property type="entry name" value="Peptidase_S24_S26A/B/C"/>
</dbReference>
<evidence type="ECO:0000313" key="5">
    <source>
        <dbReference type="EMBL" id="AFL76190.1"/>
    </source>
</evidence>
<dbReference type="Proteomes" id="UP000006062">
    <property type="component" value="Chromosome"/>
</dbReference>
<sequence length="227" mass="25114">MNPETLEALAGRIRKCAELAGSGDELARKTGIPRRSLETYLSGNAEPKTFRLAAIAKAAGVWVDWLATGEGPMLARERRPEPTAPAGIWEEFALVPLYDVSVSAGPGVFVESEAVLAQLAFRRDWLRQTGIQADNLAVVRAVGDSMEPTIRHGDALLVDRAKREPEGGYIYVLQIDHELRAKRLQRLADGRVRLGTDNVAYAEEFIERDRLHQLEIVGRVVWKGGMM</sequence>
<evidence type="ECO:0000256" key="2">
    <source>
        <dbReference type="ARBA" id="ARBA00023125"/>
    </source>
</evidence>
<dbReference type="AlphaFoldDB" id="I3YGS2"/>
<dbReference type="PROSITE" id="PS50943">
    <property type="entry name" value="HTH_CROC1"/>
    <property type="match status" value="1"/>
</dbReference>
<dbReference type="eggNOG" id="COG2932">
    <property type="taxonomic scope" value="Bacteria"/>
</dbReference>
<keyword evidence="6" id="KW-1185">Reference proteome</keyword>
<dbReference type="RefSeq" id="WP_014780566.1">
    <property type="nucleotide sequence ID" value="NC_018012.1"/>
</dbReference>
<dbReference type="PANTHER" id="PTHR40661:SF3">
    <property type="entry name" value="FELS-1 PROPHAGE TRANSCRIPTIONAL REGULATOR"/>
    <property type="match status" value="1"/>
</dbReference>
<evidence type="ECO:0000256" key="3">
    <source>
        <dbReference type="ARBA" id="ARBA00023163"/>
    </source>
</evidence>
<evidence type="ECO:0000259" key="4">
    <source>
        <dbReference type="PROSITE" id="PS50943"/>
    </source>
</evidence>
<dbReference type="OrthoDB" id="5772956at2"/>
<protein>
    <submittedName>
        <fullName evidence="5">Putative transcriptional regulator</fullName>
    </submittedName>
</protein>
<dbReference type="PANTHER" id="PTHR40661">
    <property type="match status" value="1"/>
</dbReference>
<dbReference type="CDD" id="cd00093">
    <property type="entry name" value="HTH_XRE"/>
    <property type="match status" value="1"/>
</dbReference>
<dbReference type="CDD" id="cd06529">
    <property type="entry name" value="S24_LexA-like"/>
    <property type="match status" value="1"/>
</dbReference>
<feature type="domain" description="HTH cro/C1-type" evidence="4">
    <location>
        <begin position="25"/>
        <end position="66"/>
    </location>
</feature>
<proteinExistence type="predicted"/>
<keyword evidence="1" id="KW-0805">Transcription regulation</keyword>
<accession>I3YGS2</accession>
<dbReference type="InterPro" id="IPR001387">
    <property type="entry name" value="Cro/C1-type_HTH"/>
</dbReference>
<dbReference type="SUPFAM" id="SSF47413">
    <property type="entry name" value="lambda repressor-like DNA-binding domains"/>
    <property type="match status" value="1"/>
</dbReference>
<dbReference type="Pfam" id="PF00717">
    <property type="entry name" value="Peptidase_S24"/>
    <property type="match status" value="1"/>
</dbReference>
<evidence type="ECO:0000313" key="6">
    <source>
        <dbReference type="Proteomes" id="UP000006062"/>
    </source>
</evidence>
<organism evidence="5 6">
    <name type="scientific">Thiocystis violascens (strain ATCC 17096 / DSM 198 / 6111)</name>
    <name type="common">Chromatium violascens</name>
    <dbReference type="NCBI Taxonomy" id="765911"/>
    <lineage>
        <taxon>Bacteria</taxon>
        <taxon>Pseudomonadati</taxon>
        <taxon>Pseudomonadota</taxon>
        <taxon>Gammaproteobacteria</taxon>
        <taxon>Chromatiales</taxon>
        <taxon>Chromatiaceae</taxon>
        <taxon>Thiocystis</taxon>
    </lineage>
</organism>
<dbReference type="InterPro" id="IPR010982">
    <property type="entry name" value="Lambda_DNA-bd_dom_sf"/>
</dbReference>
<evidence type="ECO:0000256" key="1">
    <source>
        <dbReference type="ARBA" id="ARBA00023015"/>
    </source>
</evidence>
<dbReference type="GO" id="GO:0003677">
    <property type="term" value="F:DNA binding"/>
    <property type="evidence" value="ECO:0007669"/>
    <property type="project" value="UniProtKB-KW"/>
</dbReference>
<name>I3YGS2_THIV6</name>
<dbReference type="Gene3D" id="2.10.109.10">
    <property type="entry name" value="Umud Fragment, subunit A"/>
    <property type="match status" value="1"/>
</dbReference>
<dbReference type="STRING" id="765911.Thivi_4387"/>
<reference evidence="5 6" key="1">
    <citation type="submission" date="2012-06" db="EMBL/GenBank/DDBJ databases">
        <title>Complete sequence of Thiocystis violascens DSM 198.</title>
        <authorList>
            <consortium name="US DOE Joint Genome Institute"/>
            <person name="Lucas S."/>
            <person name="Han J."/>
            <person name="Lapidus A."/>
            <person name="Cheng J.-F."/>
            <person name="Goodwin L."/>
            <person name="Pitluck S."/>
            <person name="Peters L."/>
            <person name="Ovchinnikova G."/>
            <person name="Teshima H."/>
            <person name="Detter J.C."/>
            <person name="Han C."/>
            <person name="Tapia R."/>
            <person name="Land M."/>
            <person name="Hauser L."/>
            <person name="Kyrpides N."/>
            <person name="Ivanova N."/>
            <person name="Pagani I."/>
            <person name="Vogl K."/>
            <person name="Liu Z."/>
            <person name="Frigaard N.-U."/>
            <person name="Bryant D."/>
            <person name="Woyke T."/>
        </authorList>
    </citation>
    <scope>NUCLEOTIDE SEQUENCE [LARGE SCALE GENOMIC DNA]</scope>
    <source>
        <strain evidence="6">ATCC 17096 / DSM 198 / 6111</strain>
    </source>
</reference>
<keyword evidence="2" id="KW-0238">DNA-binding</keyword>
<gene>
    <name evidence="5" type="ordered locus">Thivi_4387</name>
</gene>
<dbReference type="InterPro" id="IPR036286">
    <property type="entry name" value="LexA/Signal_pep-like_sf"/>
</dbReference>
<dbReference type="EMBL" id="CP003154">
    <property type="protein sequence ID" value="AFL76190.1"/>
    <property type="molecule type" value="Genomic_DNA"/>
</dbReference>